<evidence type="ECO:0000256" key="3">
    <source>
        <dbReference type="ARBA" id="ARBA00022741"/>
    </source>
</evidence>
<keyword evidence="2 7" id="KW-0812">Transmembrane</keyword>
<protein>
    <submittedName>
        <fullName evidence="10">Multidrug ABC superfamily ATP binding cassette transporter, ATPase and permease protein</fullName>
    </submittedName>
</protein>
<dbReference type="InterPro" id="IPR003439">
    <property type="entry name" value="ABC_transporter-like_ATP-bd"/>
</dbReference>
<dbReference type="Gene3D" id="1.20.1560.10">
    <property type="entry name" value="ABC transporter type 1, transmembrane domain"/>
    <property type="match status" value="1"/>
</dbReference>
<reference evidence="10 11" key="1">
    <citation type="journal article" date="2015" name="Genome Announc.">
        <title>Expanding the biotechnology potential of lactobacilli through comparative genomics of 213 strains and associated genera.</title>
        <authorList>
            <person name="Sun Z."/>
            <person name="Harris H.M."/>
            <person name="McCann A."/>
            <person name="Guo C."/>
            <person name="Argimon S."/>
            <person name="Zhang W."/>
            <person name="Yang X."/>
            <person name="Jeffery I.B."/>
            <person name="Cooney J.C."/>
            <person name="Kagawa T.F."/>
            <person name="Liu W."/>
            <person name="Song Y."/>
            <person name="Salvetti E."/>
            <person name="Wrobel A."/>
            <person name="Rasinkangas P."/>
            <person name="Parkhill J."/>
            <person name="Rea M.C."/>
            <person name="O'Sullivan O."/>
            <person name="Ritari J."/>
            <person name="Douillard F.P."/>
            <person name="Paul Ross R."/>
            <person name="Yang R."/>
            <person name="Briner A.E."/>
            <person name="Felis G.E."/>
            <person name="de Vos W.M."/>
            <person name="Barrangou R."/>
            <person name="Klaenhammer T.R."/>
            <person name="Caufield P.W."/>
            <person name="Cui Y."/>
            <person name="Zhang H."/>
            <person name="O'Toole P.W."/>
        </authorList>
    </citation>
    <scope>NUCLEOTIDE SEQUENCE [LARGE SCALE GENOMIC DNA]</scope>
    <source>
        <strain evidence="10 11">DSM 20505</strain>
    </source>
</reference>
<dbReference type="Pfam" id="PF00005">
    <property type="entry name" value="ABC_tran"/>
    <property type="match status" value="1"/>
</dbReference>
<dbReference type="GO" id="GO:0015421">
    <property type="term" value="F:ABC-type oligopeptide transporter activity"/>
    <property type="evidence" value="ECO:0007669"/>
    <property type="project" value="TreeGrafter"/>
</dbReference>
<evidence type="ECO:0000256" key="2">
    <source>
        <dbReference type="ARBA" id="ARBA00022692"/>
    </source>
</evidence>
<dbReference type="EMBL" id="AYYO01000027">
    <property type="protein sequence ID" value="KRM55246.1"/>
    <property type="molecule type" value="Genomic_DNA"/>
</dbReference>
<keyword evidence="5 7" id="KW-1133">Transmembrane helix</keyword>
<feature type="transmembrane region" description="Helical" evidence="7">
    <location>
        <begin position="181"/>
        <end position="201"/>
    </location>
</feature>
<comment type="subcellular location">
    <subcellularLocation>
        <location evidence="1">Cell membrane</location>
        <topology evidence="1">Multi-pass membrane protein</topology>
    </subcellularLocation>
</comment>
<feature type="transmembrane region" description="Helical" evidence="7">
    <location>
        <begin position="307"/>
        <end position="328"/>
    </location>
</feature>
<dbReference type="InterPro" id="IPR011527">
    <property type="entry name" value="ABC1_TM_dom"/>
</dbReference>
<dbReference type="InterPro" id="IPR039421">
    <property type="entry name" value="Type_1_exporter"/>
</dbReference>
<evidence type="ECO:0000256" key="1">
    <source>
        <dbReference type="ARBA" id="ARBA00004651"/>
    </source>
</evidence>
<evidence type="ECO:0000313" key="10">
    <source>
        <dbReference type="EMBL" id="KRM55246.1"/>
    </source>
</evidence>
<dbReference type="InterPro" id="IPR027417">
    <property type="entry name" value="P-loop_NTPase"/>
</dbReference>
<dbReference type="Proteomes" id="UP000051679">
    <property type="component" value="Unassembled WGS sequence"/>
</dbReference>
<dbReference type="InterPro" id="IPR003593">
    <property type="entry name" value="AAA+_ATPase"/>
</dbReference>
<evidence type="ECO:0000256" key="4">
    <source>
        <dbReference type="ARBA" id="ARBA00022840"/>
    </source>
</evidence>
<dbReference type="RefSeq" id="WP_056975800.1">
    <property type="nucleotide sequence ID" value="NZ_AYYO01000027.1"/>
</dbReference>
<feature type="domain" description="ABC transporter" evidence="8">
    <location>
        <begin position="368"/>
        <end position="606"/>
    </location>
</feature>
<dbReference type="PROSITE" id="PS50893">
    <property type="entry name" value="ABC_TRANSPORTER_2"/>
    <property type="match status" value="1"/>
</dbReference>
<feature type="transmembrane region" description="Helical" evidence="7">
    <location>
        <begin position="21"/>
        <end position="49"/>
    </location>
</feature>
<dbReference type="GO" id="GO:0005886">
    <property type="term" value="C:plasma membrane"/>
    <property type="evidence" value="ECO:0007669"/>
    <property type="project" value="UniProtKB-SubCell"/>
</dbReference>
<dbReference type="GO" id="GO:0016887">
    <property type="term" value="F:ATP hydrolysis activity"/>
    <property type="evidence" value="ECO:0007669"/>
    <property type="project" value="InterPro"/>
</dbReference>
<evidence type="ECO:0000256" key="7">
    <source>
        <dbReference type="SAM" id="Phobius"/>
    </source>
</evidence>
<dbReference type="InterPro" id="IPR036640">
    <property type="entry name" value="ABC1_TM_sf"/>
</dbReference>
<keyword evidence="6 7" id="KW-0472">Membrane</keyword>
<evidence type="ECO:0000256" key="5">
    <source>
        <dbReference type="ARBA" id="ARBA00022989"/>
    </source>
</evidence>
<dbReference type="Gene3D" id="3.40.50.300">
    <property type="entry name" value="P-loop containing nucleotide triphosphate hydrolases"/>
    <property type="match status" value="1"/>
</dbReference>
<organism evidence="10 11">
    <name type="scientific">Lacticaseibacillus sharpeae JCM 1186 = DSM 20505</name>
    <dbReference type="NCBI Taxonomy" id="1291052"/>
    <lineage>
        <taxon>Bacteria</taxon>
        <taxon>Bacillati</taxon>
        <taxon>Bacillota</taxon>
        <taxon>Bacilli</taxon>
        <taxon>Lactobacillales</taxon>
        <taxon>Lactobacillaceae</taxon>
        <taxon>Lacticaseibacillus</taxon>
    </lineage>
</organism>
<dbReference type="SUPFAM" id="SSF52540">
    <property type="entry name" value="P-loop containing nucleoside triphosphate hydrolases"/>
    <property type="match status" value="1"/>
</dbReference>
<dbReference type="PANTHER" id="PTHR43394:SF1">
    <property type="entry name" value="ATP-BINDING CASSETTE SUB-FAMILY B MEMBER 10, MITOCHONDRIAL"/>
    <property type="match status" value="1"/>
</dbReference>
<dbReference type="PATRIC" id="fig|1291052.5.peg.1562"/>
<keyword evidence="4" id="KW-0067">ATP-binding</keyword>
<evidence type="ECO:0000259" key="9">
    <source>
        <dbReference type="PROSITE" id="PS50929"/>
    </source>
</evidence>
<dbReference type="STRING" id="1291052.FC18_GL001537"/>
<dbReference type="SUPFAM" id="SSF90123">
    <property type="entry name" value="ABC transporter transmembrane region"/>
    <property type="match status" value="1"/>
</dbReference>
<feature type="transmembrane region" description="Helical" evidence="7">
    <location>
        <begin position="146"/>
        <end position="165"/>
    </location>
</feature>
<keyword evidence="11" id="KW-1185">Reference proteome</keyword>
<dbReference type="PANTHER" id="PTHR43394">
    <property type="entry name" value="ATP-DEPENDENT PERMEASE MDL1, MITOCHONDRIAL"/>
    <property type="match status" value="1"/>
</dbReference>
<dbReference type="PROSITE" id="PS50929">
    <property type="entry name" value="ABC_TM1F"/>
    <property type="match status" value="1"/>
</dbReference>
<feature type="transmembrane region" description="Helical" evidence="7">
    <location>
        <begin position="61"/>
        <end position="86"/>
    </location>
</feature>
<feature type="transmembrane region" description="Helical" evidence="7">
    <location>
        <begin position="274"/>
        <end position="295"/>
    </location>
</feature>
<dbReference type="PROSITE" id="PS00211">
    <property type="entry name" value="ABC_TRANSPORTER_1"/>
    <property type="match status" value="1"/>
</dbReference>
<dbReference type="InterPro" id="IPR017871">
    <property type="entry name" value="ABC_transporter-like_CS"/>
</dbReference>
<proteinExistence type="predicted"/>
<evidence type="ECO:0000256" key="6">
    <source>
        <dbReference type="ARBA" id="ARBA00023136"/>
    </source>
</evidence>
<name>A0A0R1ZJX0_9LACO</name>
<sequence length="628" mass="69976">MLTKFNQTYRRYLRFIHRVDQYALPITIANALGQIVVPYLTFILLGWLLNTVLGGTSINAIIWPLAGFLALIFCLQALAAAATNYFERLSMRLDNQITTMVADKQARVSLHLFNDPQFRKAYSAVDQGRMYFGGFDRFLEGNVTPVVNLILALLVTGTVIGRLFFTHSTTTTTLAAFANSWLYPLVLVAIIIVPIVVSIITSRIGGRIMQQFFTSNVQLNRELDYYFNHVFSEDKMGKTLRVYDIDNLMGNHLTEVNARSYKNNAHTYVKSTRISALGGTTIVLVTGAIYIMLAIKSGTGAIPVGTVVMYAGFFTQLISAVSNLLNILGWAPPLNQALTATIDFLEMPDPGANGSLPIEKRRDNKYQLEFHDVSFKYPGAKEFALQHVNLKLAIGQRLALVGQNGSGKTTLIRLLTRLDQPTSGTITLNGIDIQKYDLHEYQQIFAAVFQDFKMFALPVVDNVAASAHPDRARVESALEIAGVAERVHRMNHGIDTPLTRELDETGEDVSGGEAQKIAIARAWYKDAPFIILDEPTAALDPISEYDIYQHLDDLIADKTAIYISHRMSSTRFAARIVVLDHGQIVQDGTHASLMAEAGVYRDLFNAQAQYYTKERIAKERKNADLVYE</sequence>
<evidence type="ECO:0000313" key="11">
    <source>
        <dbReference type="Proteomes" id="UP000051679"/>
    </source>
</evidence>
<dbReference type="AlphaFoldDB" id="A0A0R1ZJX0"/>
<gene>
    <name evidence="10" type="ORF">FC18_GL001537</name>
</gene>
<evidence type="ECO:0000259" key="8">
    <source>
        <dbReference type="PROSITE" id="PS50893"/>
    </source>
</evidence>
<comment type="caution">
    <text evidence="10">The sequence shown here is derived from an EMBL/GenBank/DDBJ whole genome shotgun (WGS) entry which is preliminary data.</text>
</comment>
<dbReference type="SMART" id="SM00382">
    <property type="entry name" value="AAA"/>
    <property type="match status" value="1"/>
</dbReference>
<feature type="domain" description="ABC transmembrane type-1" evidence="9">
    <location>
        <begin position="31"/>
        <end position="329"/>
    </location>
</feature>
<dbReference type="GO" id="GO:0005524">
    <property type="term" value="F:ATP binding"/>
    <property type="evidence" value="ECO:0007669"/>
    <property type="project" value="UniProtKB-KW"/>
</dbReference>
<keyword evidence="3" id="KW-0547">Nucleotide-binding</keyword>
<accession>A0A0R1ZJX0</accession>